<evidence type="ECO:0000313" key="6">
    <source>
        <dbReference type="EMBL" id="MBC8601209.1"/>
    </source>
</evidence>
<evidence type="ECO:0000256" key="3">
    <source>
        <dbReference type="HAMAP-Rule" id="MF_01151"/>
    </source>
</evidence>
<dbReference type="SUPFAM" id="SSF58014">
    <property type="entry name" value="Coiled-coil domain of nucleotide exchange factor GrpE"/>
    <property type="match status" value="1"/>
</dbReference>
<dbReference type="InterPro" id="IPR000740">
    <property type="entry name" value="GrpE"/>
</dbReference>
<dbReference type="SUPFAM" id="SSF51064">
    <property type="entry name" value="Head domain of nucleotide exchange factor GrpE"/>
    <property type="match status" value="1"/>
</dbReference>
<proteinExistence type="inferred from homology"/>
<dbReference type="Gene3D" id="2.30.22.10">
    <property type="entry name" value="Head domain of nucleotide exchange factor GrpE"/>
    <property type="match status" value="1"/>
</dbReference>
<evidence type="ECO:0000313" key="8">
    <source>
        <dbReference type="Proteomes" id="UP000256321"/>
    </source>
</evidence>
<dbReference type="RefSeq" id="WP_115498695.1">
    <property type="nucleotide sequence ID" value="NZ_JACRTI010000009.1"/>
</dbReference>
<reference evidence="6 9" key="2">
    <citation type="submission" date="2020-08" db="EMBL/GenBank/DDBJ databases">
        <title>Genome public.</title>
        <authorList>
            <person name="Liu C."/>
            <person name="Sun Q."/>
        </authorList>
    </citation>
    <scope>NUCLEOTIDE SEQUENCE [LARGE SCALE GENOMIC DNA]</scope>
    <source>
        <strain evidence="6 9">426_9</strain>
    </source>
</reference>
<dbReference type="GO" id="GO:0005737">
    <property type="term" value="C:cytoplasm"/>
    <property type="evidence" value="ECO:0007669"/>
    <property type="project" value="UniProtKB-SubCell"/>
</dbReference>
<dbReference type="PANTHER" id="PTHR21237">
    <property type="entry name" value="GRPE PROTEIN"/>
    <property type="match status" value="1"/>
</dbReference>
<dbReference type="EMBL" id="JACRTI010000009">
    <property type="protein sequence ID" value="MBC8601209.1"/>
    <property type="molecule type" value="Genomic_DNA"/>
</dbReference>
<comment type="similarity">
    <text evidence="1 3 4">Belongs to the GrpE family.</text>
</comment>
<evidence type="ECO:0000256" key="5">
    <source>
        <dbReference type="SAM" id="MobiDB-lite"/>
    </source>
</evidence>
<comment type="function">
    <text evidence="3">Participates actively in the response to hyperosmotic and heat shock by preventing the aggregation of stress-denatured proteins, in association with DnaK and GrpE. It is the nucleotide exchange factor for DnaK and may function as a thermosensor. Unfolded proteins bind initially to DnaJ; upon interaction with the DnaJ-bound protein, DnaK hydrolyzes its bound ATP, resulting in the formation of a stable complex. GrpE releases ADP from DnaK; ATP binding to DnaK triggers the release of the substrate protein, thus completing the reaction cycle. Several rounds of ATP-dependent interactions between DnaJ, DnaK and GrpE are required for fully efficient folding.</text>
</comment>
<dbReference type="Proteomes" id="UP000629596">
    <property type="component" value="Unassembled WGS sequence"/>
</dbReference>
<dbReference type="GO" id="GO:0051087">
    <property type="term" value="F:protein-folding chaperone binding"/>
    <property type="evidence" value="ECO:0007669"/>
    <property type="project" value="InterPro"/>
</dbReference>
<protein>
    <recommendedName>
        <fullName evidence="3">Protein GrpE</fullName>
    </recommendedName>
    <alternativeName>
        <fullName evidence="3">HSP-70 cofactor</fullName>
    </alternativeName>
</protein>
<name>A0A3D8HGJ8_9BACT</name>
<accession>A0A3D8HGJ8</accession>
<dbReference type="GO" id="GO:0051082">
    <property type="term" value="F:unfolded protein binding"/>
    <property type="evidence" value="ECO:0007669"/>
    <property type="project" value="TreeGrafter"/>
</dbReference>
<dbReference type="CDD" id="cd00446">
    <property type="entry name" value="GrpE"/>
    <property type="match status" value="1"/>
</dbReference>
<dbReference type="HAMAP" id="MF_01151">
    <property type="entry name" value="GrpE"/>
    <property type="match status" value="1"/>
</dbReference>
<evidence type="ECO:0000256" key="4">
    <source>
        <dbReference type="RuleBase" id="RU004478"/>
    </source>
</evidence>
<dbReference type="Pfam" id="PF01025">
    <property type="entry name" value="GrpE"/>
    <property type="match status" value="1"/>
</dbReference>
<dbReference type="AlphaFoldDB" id="A0A3D8HGJ8"/>
<dbReference type="EMBL" id="QREV01000009">
    <property type="protein sequence ID" value="RDU50076.1"/>
    <property type="molecule type" value="Genomic_DNA"/>
</dbReference>
<feature type="region of interest" description="Disordered" evidence="5">
    <location>
        <begin position="1"/>
        <end position="26"/>
    </location>
</feature>
<keyword evidence="9" id="KW-1185">Reference proteome</keyword>
<keyword evidence="3" id="KW-0346">Stress response</keyword>
<sequence length="200" mass="22469">MNKMNFNSKKETADKKERQGVDDATNLQEEQVNAADENAASDNVTDECDGQGELEELKKKYNELNDSHLRLMAEFDNYRKRTLREKSELIKNGGESALTHLLPVVDDFERALQNIRTAEDIKAVTEGVELIYSKFMSYLSQQNVKPIETVGEPFDAETSEAVAMIPAPEPDMKGKVLDCVQTGYTLNDKVIRHAKVVVGE</sequence>
<comment type="caution">
    <text evidence="7">The sequence shown here is derived from an EMBL/GenBank/DDBJ whole genome shotgun (WGS) entry which is preliminary data.</text>
</comment>
<gene>
    <name evidence="3 7" type="primary">grpE</name>
    <name evidence="7" type="ORF">DWU89_05800</name>
    <name evidence="6" type="ORF">H8784_05675</name>
</gene>
<reference evidence="7 8" key="1">
    <citation type="submission" date="2018-07" db="EMBL/GenBank/DDBJ databases">
        <title>Parabacteroides acidifaciens nov. sp., isolated from human feces.</title>
        <authorList>
            <person name="Wang Y.J."/>
        </authorList>
    </citation>
    <scope>NUCLEOTIDE SEQUENCE [LARGE SCALE GENOMIC DNA]</scope>
    <source>
        <strain evidence="7 8">426-9</strain>
    </source>
</reference>
<dbReference type="Proteomes" id="UP000256321">
    <property type="component" value="Unassembled WGS sequence"/>
</dbReference>
<comment type="subcellular location">
    <subcellularLocation>
        <location evidence="3">Cytoplasm</location>
    </subcellularLocation>
</comment>
<organism evidence="7 8">
    <name type="scientific">Parabacteroides acidifaciens</name>
    <dbReference type="NCBI Taxonomy" id="2290935"/>
    <lineage>
        <taxon>Bacteria</taxon>
        <taxon>Pseudomonadati</taxon>
        <taxon>Bacteroidota</taxon>
        <taxon>Bacteroidia</taxon>
        <taxon>Bacteroidales</taxon>
        <taxon>Tannerellaceae</taxon>
        <taxon>Parabacteroides</taxon>
    </lineage>
</organism>
<keyword evidence="3" id="KW-0963">Cytoplasm</keyword>
<dbReference type="InterPro" id="IPR009012">
    <property type="entry name" value="GrpE_head"/>
</dbReference>
<evidence type="ECO:0000256" key="2">
    <source>
        <dbReference type="ARBA" id="ARBA00023186"/>
    </source>
</evidence>
<dbReference type="GO" id="GO:0000774">
    <property type="term" value="F:adenyl-nucleotide exchange factor activity"/>
    <property type="evidence" value="ECO:0007669"/>
    <property type="project" value="InterPro"/>
</dbReference>
<evidence type="ECO:0000256" key="1">
    <source>
        <dbReference type="ARBA" id="ARBA00009054"/>
    </source>
</evidence>
<dbReference type="GO" id="GO:0006457">
    <property type="term" value="P:protein folding"/>
    <property type="evidence" value="ECO:0007669"/>
    <property type="project" value="InterPro"/>
</dbReference>
<keyword evidence="2 3" id="KW-0143">Chaperone</keyword>
<feature type="compositionally biased region" description="Basic and acidic residues" evidence="5">
    <location>
        <begin position="8"/>
        <end position="21"/>
    </location>
</feature>
<evidence type="ECO:0000313" key="7">
    <source>
        <dbReference type="EMBL" id="RDU50076.1"/>
    </source>
</evidence>
<dbReference type="GO" id="GO:0042803">
    <property type="term" value="F:protein homodimerization activity"/>
    <property type="evidence" value="ECO:0007669"/>
    <property type="project" value="InterPro"/>
</dbReference>
<dbReference type="InterPro" id="IPR013805">
    <property type="entry name" value="GrpE_CC"/>
</dbReference>
<dbReference type="PRINTS" id="PR00773">
    <property type="entry name" value="GRPEPROTEIN"/>
</dbReference>
<dbReference type="PANTHER" id="PTHR21237:SF23">
    <property type="entry name" value="GRPE PROTEIN HOMOLOG, MITOCHONDRIAL"/>
    <property type="match status" value="1"/>
</dbReference>
<comment type="subunit">
    <text evidence="3">Homodimer.</text>
</comment>
<evidence type="ECO:0000313" key="9">
    <source>
        <dbReference type="Proteomes" id="UP000629596"/>
    </source>
</evidence>
<dbReference type="Gene3D" id="3.90.20.20">
    <property type="match status" value="1"/>
</dbReference>